<evidence type="ECO:0000313" key="2">
    <source>
        <dbReference type="Proteomes" id="UP000030960"/>
    </source>
</evidence>
<evidence type="ECO:0000313" key="1">
    <source>
        <dbReference type="EMBL" id="KHQ54007.1"/>
    </source>
</evidence>
<organism evidence="1 2">
    <name type="scientific">Mameliella alba</name>
    <dbReference type="NCBI Taxonomy" id="561184"/>
    <lineage>
        <taxon>Bacteria</taxon>
        <taxon>Pseudomonadati</taxon>
        <taxon>Pseudomonadota</taxon>
        <taxon>Alphaproteobacteria</taxon>
        <taxon>Rhodobacterales</taxon>
        <taxon>Roseobacteraceae</taxon>
        <taxon>Mameliella</taxon>
    </lineage>
</organism>
<dbReference type="STRING" id="561184.SAMN05216376_101588"/>
<accession>A0A0B3S122</accession>
<name>A0A0B3S122_9RHOB</name>
<protein>
    <submittedName>
        <fullName evidence="1">Uncharacterized protein</fullName>
    </submittedName>
</protein>
<gene>
    <name evidence="1" type="ORF">OA50_01235</name>
</gene>
<proteinExistence type="predicted"/>
<comment type="caution">
    <text evidence="1">The sequence shown here is derived from an EMBL/GenBank/DDBJ whole genome shotgun (WGS) entry which is preliminary data.</text>
</comment>
<reference evidence="1 2" key="1">
    <citation type="submission" date="2014-10" db="EMBL/GenBank/DDBJ databases">
        <title>Genome sequence of Ponticoccus sp. strain UMTAT08 isolated from clonal culture of toxic dinoflagellate Alexandrium tamiyavanichii.</title>
        <authorList>
            <person name="Gan H.Y."/>
            <person name="Muhd D.-D."/>
            <person name="Mohd Noor M.E."/>
            <person name="Yeong Y.S."/>
            <person name="Usup G."/>
        </authorList>
    </citation>
    <scope>NUCLEOTIDE SEQUENCE [LARGE SCALE GENOMIC DNA]</scope>
    <source>
        <strain evidence="1 2">UMTAT08</strain>
    </source>
</reference>
<dbReference type="EMBL" id="JSUQ01000004">
    <property type="protein sequence ID" value="KHQ54007.1"/>
    <property type="molecule type" value="Genomic_DNA"/>
</dbReference>
<keyword evidence="2" id="KW-1185">Reference proteome</keyword>
<sequence>MRDSDDQTAPLRGARHARLFALYRQERLPGDESLVPANRETALSPEEARRLQEMAIASLSRGTPWRQRIFRLNRTGSPAV</sequence>
<dbReference type="Proteomes" id="UP000030960">
    <property type="component" value="Unassembled WGS sequence"/>
</dbReference>
<dbReference type="AlphaFoldDB" id="A0A0B3S122"/>